<dbReference type="InterPro" id="IPR029063">
    <property type="entry name" value="SAM-dependent_MTases_sf"/>
</dbReference>
<dbReference type="GO" id="GO:0008757">
    <property type="term" value="F:S-adenosylmethionine-dependent methyltransferase activity"/>
    <property type="evidence" value="ECO:0007669"/>
    <property type="project" value="InterPro"/>
</dbReference>
<dbReference type="OrthoDB" id="9809391at2"/>
<dbReference type="EMBL" id="QPJC01000004">
    <property type="protein sequence ID" value="RCW44658.1"/>
    <property type="molecule type" value="Genomic_DNA"/>
</dbReference>
<proteinExistence type="predicted"/>
<evidence type="ECO:0000313" key="2">
    <source>
        <dbReference type="EMBL" id="RCW44658.1"/>
    </source>
</evidence>
<dbReference type="InterPro" id="IPR013216">
    <property type="entry name" value="Methyltransf_11"/>
</dbReference>
<name>A0A368VVH7_9ACTN</name>
<keyword evidence="2" id="KW-0808">Transferase</keyword>
<dbReference type="Pfam" id="PF08241">
    <property type="entry name" value="Methyltransf_11"/>
    <property type="match status" value="1"/>
</dbReference>
<comment type="caution">
    <text evidence="2">The sequence shown here is derived from an EMBL/GenBank/DDBJ whole genome shotgun (WGS) entry which is preliminary data.</text>
</comment>
<reference evidence="2 3" key="1">
    <citation type="submission" date="2018-07" db="EMBL/GenBank/DDBJ databases">
        <title>Genomic Encyclopedia of Type Strains, Phase III (KMG-III): the genomes of soil and plant-associated and newly described type strains.</title>
        <authorList>
            <person name="Whitman W."/>
        </authorList>
    </citation>
    <scope>NUCLEOTIDE SEQUENCE [LARGE SCALE GENOMIC DNA]</scope>
    <source>
        <strain evidence="2 3">CECT 8575</strain>
    </source>
</reference>
<evidence type="ECO:0000259" key="1">
    <source>
        <dbReference type="Pfam" id="PF08241"/>
    </source>
</evidence>
<accession>A0A368VVH7</accession>
<sequence length="247" mass="27299">MNDVVYDRIGVGYTRGRRPDPRWQAALDEVLGEAGTIVNVGAGTGSYEPAGRYVLAVEPSATMIAQRPSGAAPALCGHAEELPIADGQFDVAMALVTLHHWQNWAKGLRELQRVARRVVVLHFDPVVHSGFWLVTDYLPELADVWRDVPRPQEVAAALGPATSIRELPVPRDCVDGFLPAYWRRPEAYLDPGVRRSMSGLQLLDSDVLARGVAALRSDLNDGTWQRRNAALLDEDQLDVGWRLIFTE</sequence>
<dbReference type="Gene3D" id="3.40.50.150">
    <property type="entry name" value="Vaccinia Virus protein VP39"/>
    <property type="match status" value="1"/>
</dbReference>
<dbReference type="Proteomes" id="UP000253495">
    <property type="component" value="Unassembled WGS sequence"/>
</dbReference>
<keyword evidence="2" id="KW-0830">Ubiquinone</keyword>
<organism evidence="2 3">
    <name type="scientific">Halopolyspora algeriensis</name>
    <dbReference type="NCBI Taxonomy" id="1500506"/>
    <lineage>
        <taxon>Bacteria</taxon>
        <taxon>Bacillati</taxon>
        <taxon>Actinomycetota</taxon>
        <taxon>Actinomycetes</taxon>
        <taxon>Actinomycetes incertae sedis</taxon>
        <taxon>Halopolyspora</taxon>
    </lineage>
</organism>
<protein>
    <submittedName>
        <fullName evidence="2">Ubiquinone/menaquinone biosynthesis C-methylase UbiE</fullName>
    </submittedName>
</protein>
<dbReference type="AlphaFoldDB" id="A0A368VVH7"/>
<feature type="domain" description="Methyltransferase type 11" evidence="1">
    <location>
        <begin position="39"/>
        <end position="117"/>
    </location>
</feature>
<gene>
    <name evidence="2" type="ORF">DFQ14_104247</name>
</gene>
<keyword evidence="3" id="KW-1185">Reference proteome</keyword>
<evidence type="ECO:0000313" key="3">
    <source>
        <dbReference type="Proteomes" id="UP000253495"/>
    </source>
</evidence>
<dbReference type="SUPFAM" id="SSF53335">
    <property type="entry name" value="S-adenosyl-L-methionine-dependent methyltransferases"/>
    <property type="match status" value="1"/>
</dbReference>
<dbReference type="GO" id="GO:0032259">
    <property type="term" value="P:methylation"/>
    <property type="evidence" value="ECO:0007669"/>
    <property type="project" value="UniProtKB-KW"/>
</dbReference>
<keyword evidence="2" id="KW-0489">Methyltransferase</keyword>
<dbReference type="RefSeq" id="WP_114452871.1">
    <property type="nucleotide sequence ID" value="NZ_QPJC01000004.1"/>
</dbReference>